<dbReference type="InterPro" id="IPR036436">
    <property type="entry name" value="Disintegrin_dom_sf"/>
</dbReference>
<feature type="binding site" evidence="4">
    <location>
        <position position="426"/>
    </location>
    <ligand>
        <name>Zn(2+)</name>
        <dbReference type="ChEBI" id="CHEBI:29105"/>
        <note>catalytic</note>
    </ligand>
</feature>
<dbReference type="AlphaFoldDB" id="A0A8B8CA35"/>
<organism evidence="10 11">
    <name type="scientific">Crassostrea virginica</name>
    <name type="common">Eastern oyster</name>
    <dbReference type="NCBI Taxonomy" id="6565"/>
    <lineage>
        <taxon>Eukaryota</taxon>
        <taxon>Metazoa</taxon>
        <taxon>Spiralia</taxon>
        <taxon>Lophotrochozoa</taxon>
        <taxon>Mollusca</taxon>
        <taxon>Bivalvia</taxon>
        <taxon>Autobranchia</taxon>
        <taxon>Pteriomorphia</taxon>
        <taxon>Ostreida</taxon>
        <taxon>Ostreoidea</taxon>
        <taxon>Ostreidae</taxon>
        <taxon>Crassostrea</taxon>
    </lineage>
</organism>
<feature type="region of interest" description="Disordered" evidence="5">
    <location>
        <begin position="777"/>
        <end position="855"/>
    </location>
</feature>
<dbReference type="GO" id="GO:0007219">
    <property type="term" value="P:Notch signaling pathway"/>
    <property type="evidence" value="ECO:0007669"/>
    <property type="project" value="TreeGrafter"/>
</dbReference>
<evidence type="ECO:0000256" key="7">
    <source>
        <dbReference type="SAM" id="SignalP"/>
    </source>
</evidence>
<dbReference type="EC" id="3.4.24.81" evidence="2"/>
<comment type="catalytic activity">
    <reaction evidence="1">
        <text>Endopeptidase of broad specificity.</text>
        <dbReference type="EC" id="3.4.24.81"/>
    </reaction>
</comment>
<dbReference type="SMART" id="SM00050">
    <property type="entry name" value="DISIN"/>
    <property type="match status" value="1"/>
</dbReference>
<dbReference type="InterPro" id="IPR001590">
    <property type="entry name" value="Peptidase_M12B"/>
</dbReference>
<feature type="binding site" evidence="4">
    <location>
        <position position="436"/>
    </location>
    <ligand>
        <name>Zn(2+)</name>
        <dbReference type="ChEBI" id="CHEBI:29105"/>
        <note>catalytic</note>
    </ligand>
</feature>
<evidence type="ECO:0000256" key="2">
    <source>
        <dbReference type="ARBA" id="ARBA00012332"/>
    </source>
</evidence>
<keyword evidence="4" id="KW-0862">Zinc</keyword>
<evidence type="ECO:0000259" key="8">
    <source>
        <dbReference type="PROSITE" id="PS50214"/>
    </source>
</evidence>
<dbReference type="KEGG" id="cvn:111117731"/>
<comment type="caution">
    <text evidence="4">Lacks conserved residue(s) required for the propagation of feature annotation.</text>
</comment>
<dbReference type="PANTHER" id="PTHR45702:SF2">
    <property type="entry name" value="KUZBANIAN, ISOFORM A"/>
    <property type="match status" value="1"/>
</dbReference>
<dbReference type="Pfam" id="PF21299">
    <property type="entry name" value="ADAM10_Cys-rich"/>
    <property type="match status" value="1"/>
</dbReference>
<evidence type="ECO:0000256" key="6">
    <source>
        <dbReference type="SAM" id="Phobius"/>
    </source>
</evidence>
<dbReference type="Gene3D" id="4.10.70.10">
    <property type="entry name" value="Disintegrin domain"/>
    <property type="match status" value="1"/>
</dbReference>
<keyword evidence="6" id="KW-0472">Membrane</keyword>
<feature type="binding site" evidence="4">
    <location>
        <position position="430"/>
    </location>
    <ligand>
        <name>Zn(2+)</name>
        <dbReference type="ChEBI" id="CHEBI:29105"/>
        <note>catalytic</note>
    </ligand>
</feature>
<keyword evidence="3" id="KW-0165">Cleavage on pair of basic residues</keyword>
<dbReference type="PROSITE" id="PS50215">
    <property type="entry name" value="ADAM_MEPRO"/>
    <property type="match status" value="1"/>
</dbReference>
<keyword evidence="10" id="KW-1185">Reference proteome</keyword>
<dbReference type="PANTHER" id="PTHR45702">
    <property type="entry name" value="ADAM10/ADAM17 METALLOPEPTIDASE FAMILY MEMBER"/>
    <property type="match status" value="1"/>
</dbReference>
<evidence type="ECO:0000256" key="1">
    <source>
        <dbReference type="ARBA" id="ARBA00001809"/>
    </source>
</evidence>
<dbReference type="GO" id="GO:0046872">
    <property type="term" value="F:metal ion binding"/>
    <property type="evidence" value="ECO:0007669"/>
    <property type="project" value="UniProtKB-KW"/>
</dbReference>
<dbReference type="GO" id="GO:0006509">
    <property type="term" value="P:membrane protein ectodomain proteolysis"/>
    <property type="evidence" value="ECO:0007669"/>
    <property type="project" value="TreeGrafter"/>
</dbReference>
<dbReference type="Pfam" id="PF00200">
    <property type="entry name" value="Disintegrin"/>
    <property type="match status" value="1"/>
</dbReference>
<dbReference type="InterPro" id="IPR024079">
    <property type="entry name" value="MetalloPept_cat_dom_sf"/>
</dbReference>
<dbReference type="Proteomes" id="UP000694844">
    <property type="component" value="Chromosome 10"/>
</dbReference>
<feature type="domain" description="Disintegrin" evidence="8">
    <location>
        <begin position="502"/>
        <end position="606"/>
    </location>
</feature>
<dbReference type="SUPFAM" id="SSF55486">
    <property type="entry name" value="Metalloproteases ('zincins'), catalytic domain"/>
    <property type="match status" value="1"/>
</dbReference>
<dbReference type="PROSITE" id="PS50214">
    <property type="entry name" value="DISINTEGRIN_2"/>
    <property type="match status" value="1"/>
</dbReference>
<dbReference type="Pfam" id="PF13574">
    <property type="entry name" value="Reprolysin_2"/>
    <property type="match status" value="1"/>
</dbReference>
<feature type="transmembrane region" description="Helical" evidence="6">
    <location>
        <begin position="749"/>
        <end position="768"/>
    </location>
</feature>
<protein>
    <recommendedName>
        <fullName evidence="2">ADAM10 endopeptidase</fullName>
        <ecNumber evidence="2">3.4.24.81</ecNumber>
    </recommendedName>
</protein>
<feature type="active site" evidence="4">
    <location>
        <position position="427"/>
    </location>
</feature>
<keyword evidence="7" id="KW-0732">Signal</keyword>
<dbReference type="GO" id="GO:0004222">
    <property type="term" value="F:metalloendopeptidase activity"/>
    <property type="evidence" value="ECO:0007669"/>
    <property type="project" value="InterPro"/>
</dbReference>
<evidence type="ECO:0000313" key="10">
    <source>
        <dbReference type="Proteomes" id="UP000694844"/>
    </source>
</evidence>
<dbReference type="SUPFAM" id="SSF57552">
    <property type="entry name" value="Blood coagulation inhibitor (disintegrin)"/>
    <property type="match status" value="1"/>
</dbReference>
<evidence type="ECO:0000256" key="4">
    <source>
        <dbReference type="PROSITE-ProRule" id="PRU00276"/>
    </source>
</evidence>
<evidence type="ECO:0000313" key="11">
    <source>
        <dbReference type="RefSeq" id="XP_022312617.1"/>
    </source>
</evidence>
<feature type="signal peptide" evidence="7">
    <location>
        <begin position="1"/>
        <end position="18"/>
    </location>
</feature>
<name>A0A8B8CA35_CRAVI</name>
<dbReference type="InterPro" id="IPR051489">
    <property type="entry name" value="ADAM_Metalloproteinase"/>
</dbReference>
<evidence type="ECO:0000256" key="3">
    <source>
        <dbReference type="ARBA" id="ARBA00022685"/>
    </source>
</evidence>
<reference evidence="11" key="1">
    <citation type="submission" date="2025-08" db="UniProtKB">
        <authorList>
            <consortium name="RefSeq"/>
        </authorList>
    </citation>
    <scope>IDENTIFICATION</scope>
    <source>
        <tissue evidence="11">Whole sample</tissue>
    </source>
</reference>
<feature type="domain" description="Peptidase M12B" evidence="9">
    <location>
        <begin position="240"/>
        <end position="484"/>
    </location>
</feature>
<dbReference type="GO" id="GO:0005886">
    <property type="term" value="C:plasma membrane"/>
    <property type="evidence" value="ECO:0007669"/>
    <property type="project" value="TreeGrafter"/>
</dbReference>
<dbReference type="InterPro" id="IPR049038">
    <property type="entry name" value="ADAM10_Cys-rich"/>
</dbReference>
<evidence type="ECO:0000259" key="9">
    <source>
        <dbReference type="PROSITE" id="PS50215"/>
    </source>
</evidence>
<feature type="chain" id="PRO_5034124403" description="ADAM10 endopeptidase" evidence="7">
    <location>
        <begin position="19"/>
        <end position="855"/>
    </location>
</feature>
<keyword evidence="4" id="KW-0479">Metal-binding</keyword>
<dbReference type="RefSeq" id="XP_022312617.1">
    <property type="nucleotide sequence ID" value="XM_022456909.1"/>
</dbReference>
<dbReference type="OrthoDB" id="2149267at2759"/>
<keyword evidence="6" id="KW-1133">Transmembrane helix</keyword>
<accession>A0A8B8CA35</accession>
<dbReference type="GeneID" id="111117731"/>
<dbReference type="Gene3D" id="3.40.390.10">
    <property type="entry name" value="Collagenase (Catalytic Domain)"/>
    <property type="match status" value="1"/>
</dbReference>
<dbReference type="InterPro" id="IPR001762">
    <property type="entry name" value="Disintegrin_dom"/>
</dbReference>
<sequence length="855" mass="95308">MKISVLMFTCFSWALCSAEMRQLDDYIKHYEELSYSTQNLHNKHMRAKRSTGSKSLDLKFKAHSREFHLDLKPSTSSFTESYRSTHNNGTEDPADLAILYEGSVRGEPGSHVHGAVILGIFRGTIMIPGDTVYQIEPAYRFYGLEEARKLPYHSVIYKNDHIDTDPFRHKRSADSEAGRCALEKYRNWMVRQTEAEVNIRNKRSYYSYKDSMLHNKYTAESNRARNRRETGSGCTIGAENTCILYMRSDPTLFNKFKADLGGNEVAARGEILSFFDSHVRALNDIFSRTEFKPLSGGSPCFKGVQFQIQRTTIMTDETEKCSNPLQKTAFCQPNIDVSNFLNLNSLTNHDAFCLAYIFTYRDFSQGTLGLAWVGSPSASAGGICEKFKSYTEGNQQIQKSLNTGIVTIINYNKRVVPLVSQLTFAHEVGHNFGSPHDQGTYCTPYESGGNEGNYIMFASATQGNLPNNAKFSPCSLDNITYVIQAVKDGRNGKVNCFTTSDMAFCGNGIVEGDEECDCGYKGDCQDTCCNPRDVSGDNSDACKLKFIPGTSRKYVCSPTQGPCCTKQCAFVQQSANQVCRASTDCMKQQICNGTVAECPDSTLEPDLTFCNDKAQVCQRGFCTGSLCLKVEDNGRTGGWEECFITMSGELSVEQKEKLCYLACRPHNSSECYASNQDLPNTNPFKILLQSESLGAIKLPPGSPCNNFQGYCDVFSRCRGVDNDGPLQRLKNLIFNEKTLENIKNWIIEYWWAVLLMSIGLILFMGLFIKFCAVHTPSSNPNAKPALKLTDTLRRRRRAPEQNYRAPPDRGIQDPLLFGPSGPPPPYSAHGGPPQGHRKGGGAKGGKYNNLEMRKV</sequence>
<keyword evidence="6" id="KW-0812">Transmembrane</keyword>
<gene>
    <name evidence="11" type="primary">LOC111117731</name>
</gene>
<proteinExistence type="predicted"/>
<evidence type="ECO:0000256" key="5">
    <source>
        <dbReference type="SAM" id="MobiDB-lite"/>
    </source>
</evidence>